<dbReference type="SUPFAM" id="SSF116734">
    <property type="entry name" value="DNA methylase specificity domain"/>
    <property type="match status" value="2"/>
</dbReference>
<evidence type="ECO:0000259" key="4">
    <source>
        <dbReference type="Pfam" id="PF01420"/>
    </source>
</evidence>
<dbReference type="GO" id="GO:0016787">
    <property type="term" value="F:hydrolase activity"/>
    <property type="evidence" value="ECO:0007669"/>
    <property type="project" value="UniProtKB-KW"/>
</dbReference>
<keyword evidence="5" id="KW-0255">Endonuclease</keyword>
<protein>
    <submittedName>
        <fullName evidence="5">Restriction endonuclease subunit S</fullName>
        <ecNumber evidence="5">3.1.21.-</ecNumber>
    </submittedName>
</protein>
<dbReference type="PANTHER" id="PTHR30408:SF12">
    <property type="entry name" value="TYPE I RESTRICTION ENZYME MJAVIII SPECIFICITY SUBUNIT"/>
    <property type="match status" value="1"/>
</dbReference>
<feature type="domain" description="Type I restriction modification DNA specificity" evidence="4">
    <location>
        <begin position="19"/>
        <end position="191"/>
    </location>
</feature>
<comment type="similarity">
    <text evidence="1">Belongs to the type-I restriction system S methylase family.</text>
</comment>
<evidence type="ECO:0000256" key="2">
    <source>
        <dbReference type="ARBA" id="ARBA00022747"/>
    </source>
</evidence>
<gene>
    <name evidence="5" type="ORF">ACFQET_05730</name>
</gene>
<accession>A0ABW1TMR2</accession>
<dbReference type="EMBL" id="JBHSSJ010000005">
    <property type="protein sequence ID" value="MFC6275012.1"/>
    <property type="molecule type" value="Genomic_DNA"/>
</dbReference>
<sequence>MMEKKKQMNPRIRFKGFEDDWEQRKLGELTEQTIGGGTPSKKIRDFWQGDIPWIQSSNVQLEHLVLKKAEIKQFISKRALKESAAKLISKNSISIVTRVGVGKIAYVPFQYATSQDFLTLVGLRISPLFLLYKLYVMMPFMGEVAQGTSIKGVTKPELLVMKLNVPTKTIEQDKIGQILTEVDSLIAANEKNVGQLKLLKRLLLQKLFSVEWRFKGFKDHWEQRKLSYYLQVSRKKNLESLFKKTDVLSISGEYGVVNQIKFQGRSFAGKSVLSYGIVQHGDIVYTKSPLKKNPYGIIKTNSGVAGIVSTLYAVYNPLPTLYSPLIQYYFESNARLNNYLRPLVNKGAKNDMKVKNEDVLKGKVQLSSKLQEQHKIVSILLEIDSLIAANEDKLERLKQVKKFLMQNLFV</sequence>
<keyword evidence="5" id="KW-0378">Hydrolase</keyword>
<dbReference type="Proteomes" id="UP001596191">
    <property type="component" value="Unassembled WGS sequence"/>
</dbReference>
<evidence type="ECO:0000313" key="6">
    <source>
        <dbReference type="Proteomes" id="UP001596191"/>
    </source>
</evidence>
<dbReference type="PANTHER" id="PTHR30408">
    <property type="entry name" value="TYPE-1 RESTRICTION ENZYME ECOKI SPECIFICITY PROTEIN"/>
    <property type="match status" value="1"/>
</dbReference>
<dbReference type="Pfam" id="PF01420">
    <property type="entry name" value="Methylase_S"/>
    <property type="match status" value="1"/>
</dbReference>
<comment type="caution">
    <text evidence="5">The sequence shown here is derived from an EMBL/GenBank/DDBJ whole genome shotgun (WGS) entry which is preliminary data.</text>
</comment>
<dbReference type="Gene3D" id="1.10.287.1120">
    <property type="entry name" value="Bipartite methylase S protein"/>
    <property type="match status" value="1"/>
</dbReference>
<keyword evidence="2" id="KW-0680">Restriction system</keyword>
<reference evidence="6" key="1">
    <citation type="journal article" date="2019" name="Int. J. Syst. Evol. Microbiol.">
        <title>The Global Catalogue of Microorganisms (GCM) 10K type strain sequencing project: providing services to taxonomists for standard genome sequencing and annotation.</title>
        <authorList>
            <consortium name="The Broad Institute Genomics Platform"/>
            <consortium name="The Broad Institute Genome Sequencing Center for Infectious Disease"/>
            <person name="Wu L."/>
            <person name="Ma J."/>
        </authorList>
    </citation>
    <scope>NUCLEOTIDE SEQUENCE [LARGE SCALE GENOMIC DNA]</scope>
    <source>
        <strain evidence="6">CCM 8907</strain>
    </source>
</reference>
<keyword evidence="5" id="KW-0540">Nuclease</keyword>
<dbReference type="InterPro" id="IPR044946">
    <property type="entry name" value="Restrct_endonuc_typeI_TRD_sf"/>
</dbReference>
<dbReference type="Gene3D" id="3.90.220.20">
    <property type="entry name" value="DNA methylase specificity domains"/>
    <property type="match status" value="2"/>
</dbReference>
<dbReference type="GO" id="GO:0004519">
    <property type="term" value="F:endonuclease activity"/>
    <property type="evidence" value="ECO:0007669"/>
    <property type="project" value="UniProtKB-KW"/>
</dbReference>
<evidence type="ECO:0000313" key="5">
    <source>
        <dbReference type="EMBL" id="MFC6275012.1"/>
    </source>
</evidence>
<organism evidence="5 6">
    <name type="scientific">Levilactobacillus tangyuanensis</name>
    <dbReference type="NCBI Taxonomy" id="2486021"/>
    <lineage>
        <taxon>Bacteria</taxon>
        <taxon>Bacillati</taxon>
        <taxon>Bacillota</taxon>
        <taxon>Bacilli</taxon>
        <taxon>Lactobacillales</taxon>
        <taxon>Lactobacillaceae</taxon>
        <taxon>Levilactobacillus</taxon>
    </lineage>
</organism>
<evidence type="ECO:0000256" key="1">
    <source>
        <dbReference type="ARBA" id="ARBA00010923"/>
    </source>
</evidence>
<dbReference type="InterPro" id="IPR000055">
    <property type="entry name" value="Restrct_endonuc_typeI_TRD"/>
</dbReference>
<dbReference type="RefSeq" id="WP_225417638.1">
    <property type="nucleotide sequence ID" value="NZ_JBHSSJ010000005.1"/>
</dbReference>
<name>A0ABW1TMR2_9LACO</name>
<dbReference type="InterPro" id="IPR052021">
    <property type="entry name" value="Type-I_RS_S_subunit"/>
</dbReference>
<dbReference type="EC" id="3.1.21.-" evidence="5"/>
<evidence type="ECO:0000256" key="3">
    <source>
        <dbReference type="ARBA" id="ARBA00023125"/>
    </source>
</evidence>
<keyword evidence="3" id="KW-0238">DNA-binding</keyword>
<keyword evidence="6" id="KW-1185">Reference proteome</keyword>
<proteinExistence type="inferred from homology"/>